<dbReference type="CDD" id="cd00082">
    <property type="entry name" value="HisKA"/>
    <property type="match status" value="1"/>
</dbReference>
<dbReference type="InterPro" id="IPR019734">
    <property type="entry name" value="TPR_rpt"/>
</dbReference>
<keyword evidence="7" id="KW-0175">Coiled coil</keyword>
<dbReference type="SUPFAM" id="SSF47384">
    <property type="entry name" value="Homodimeric domain of signal transducing histidine kinase"/>
    <property type="match status" value="1"/>
</dbReference>
<evidence type="ECO:0000259" key="10">
    <source>
        <dbReference type="PROSITE" id="PS50109"/>
    </source>
</evidence>
<evidence type="ECO:0000313" key="11">
    <source>
        <dbReference type="EMBL" id="MBL0740735.1"/>
    </source>
</evidence>
<dbReference type="Pfam" id="PF13424">
    <property type="entry name" value="TPR_12"/>
    <property type="match status" value="1"/>
</dbReference>
<dbReference type="Pfam" id="PF13181">
    <property type="entry name" value="TPR_8"/>
    <property type="match status" value="1"/>
</dbReference>
<dbReference type="InterPro" id="IPR050736">
    <property type="entry name" value="Sensor_HK_Regulatory"/>
</dbReference>
<comment type="catalytic activity">
    <reaction evidence="1">
        <text>ATP + protein L-histidine = ADP + protein N-phospho-L-histidine.</text>
        <dbReference type="EC" id="2.7.13.3"/>
    </reaction>
</comment>
<keyword evidence="8" id="KW-0472">Membrane</keyword>
<dbReference type="InterPro" id="IPR004358">
    <property type="entry name" value="Sig_transdc_His_kin-like_C"/>
</dbReference>
<dbReference type="CDD" id="cd00075">
    <property type="entry name" value="HATPase"/>
    <property type="match status" value="1"/>
</dbReference>
<keyword evidence="9" id="KW-0732">Signal</keyword>
<keyword evidence="6" id="KW-0902">Two-component regulatory system</keyword>
<dbReference type="SUPFAM" id="SSF81901">
    <property type="entry name" value="HCP-like"/>
    <property type="match status" value="1"/>
</dbReference>
<organism evidence="11 12">
    <name type="scientific">Chryseolinea lacunae</name>
    <dbReference type="NCBI Taxonomy" id="2801331"/>
    <lineage>
        <taxon>Bacteria</taxon>
        <taxon>Pseudomonadati</taxon>
        <taxon>Bacteroidota</taxon>
        <taxon>Cytophagia</taxon>
        <taxon>Cytophagales</taxon>
        <taxon>Fulvivirgaceae</taxon>
        <taxon>Chryseolinea</taxon>
    </lineage>
</organism>
<dbReference type="Gene3D" id="1.10.287.130">
    <property type="match status" value="1"/>
</dbReference>
<gene>
    <name evidence="11" type="ORF">JI741_05870</name>
</gene>
<feature type="transmembrane region" description="Helical" evidence="8">
    <location>
        <begin position="346"/>
        <end position="366"/>
    </location>
</feature>
<dbReference type="SMART" id="SM00028">
    <property type="entry name" value="TPR"/>
    <property type="match status" value="4"/>
</dbReference>
<feature type="domain" description="Histidine kinase" evidence="10">
    <location>
        <begin position="406"/>
        <end position="621"/>
    </location>
</feature>
<dbReference type="SUPFAM" id="SSF55874">
    <property type="entry name" value="ATPase domain of HSP90 chaperone/DNA topoisomerase II/histidine kinase"/>
    <property type="match status" value="1"/>
</dbReference>
<evidence type="ECO:0000256" key="2">
    <source>
        <dbReference type="ARBA" id="ARBA00012438"/>
    </source>
</evidence>
<keyword evidence="5" id="KW-0418">Kinase</keyword>
<evidence type="ECO:0000256" key="6">
    <source>
        <dbReference type="ARBA" id="ARBA00023012"/>
    </source>
</evidence>
<dbReference type="InterPro" id="IPR036097">
    <property type="entry name" value="HisK_dim/P_sf"/>
</dbReference>
<dbReference type="SMART" id="SM00387">
    <property type="entry name" value="HATPase_c"/>
    <property type="match status" value="1"/>
</dbReference>
<comment type="caution">
    <text evidence="11">The sequence shown here is derived from an EMBL/GenBank/DDBJ whole genome shotgun (WGS) entry which is preliminary data.</text>
</comment>
<proteinExistence type="predicted"/>
<dbReference type="Gene3D" id="1.25.40.10">
    <property type="entry name" value="Tetratricopeptide repeat domain"/>
    <property type="match status" value="2"/>
</dbReference>
<dbReference type="PANTHER" id="PTHR43711">
    <property type="entry name" value="TWO-COMPONENT HISTIDINE KINASE"/>
    <property type="match status" value="1"/>
</dbReference>
<feature type="signal peptide" evidence="9">
    <location>
        <begin position="1"/>
        <end position="20"/>
    </location>
</feature>
<dbReference type="Pfam" id="PF02518">
    <property type="entry name" value="HATPase_c"/>
    <property type="match status" value="1"/>
</dbReference>
<dbReference type="SMART" id="SM00388">
    <property type="entry name" value="HisKA"/>
    <property type="match status" value="1"/>
</dbReference>
<dbReference type="InterPro" id="IPR011990">
    <property type="entry name" value="TPR-like_helical_dom_sf"/>
</dbReference>
<evidence type="ECO:0000256" key="5">
    <source>
        <dbReference type="ARBA" id="ARBA00022777"/>
    </source>
</evidence>
<dbReference type="PROSITE" id="PS50109">
    <property type="entry name" value="HIS_KIN"/>
    <property type="match status" value="1"/>
</dbReference>
<dbReference type="PRINTS" id="PR00344">
    <property type="entry name" value="BCTRLSENSOR"/>
</dbReference>
<dbReference type="InterPro" id="IPR003594">
    <property type="entry name" value="HATPase_dom"/>
</dbReference>
<keyword evidence="8" id="KW-0812">Transmembrane</keyword>
<dbReference type="Gene3D" id="3.30.565.10">
    <property type="entry name" value="Histidine kinase-like ATPase, C-terminal domain"/>
    <property type="match status" value="1"/>
</dbReference>
<evidence type="ECO:0000256" key="1">
    <source>
        <dbReference type="ARBA" id="ARBA00000085"/>
    </source>
</evidence>
<sequence>MKTRSCLYMVVLLHLCFNGAAQPAHEKSIADTATINAISKKGQALVYENPDSALHYFGEAIRLSNGQQFEKENASNTLWAGVAYYVKGDYDQALPLFTMPLRTFEKNGDHFGLSSCYNYIGLIYQTQHRYDKAIEYHKKGVAHAKLINNKDRQCINNFNIGLAFDESGQYDSALIYVKLAYAQSGEIGFQRVLLMSMNRIGMILHHLKNDKEAELYFNRALAYKPYKNDWEESLALVGLAKIRDGQGKYEEGIAMALKGLSLAKKMHAKWDIIHATEILSNLYAHKKSYKEAFEMSQLMKAYKDSVFNEEKEKQINYIHLSENELAQAQLEKKNAIQSAELKQSRLQFTMTFIVATSFLIIMLVLYSRHRQKLKLNTQLMLTNKKIEQQNRELNEANQTKAKLFSIISHDMRAPFASLHGVLELLSSAEIDDQQRQELFVQLAEAFKTVSGTLDNLLQWSQTQMDGLVSNPKIHIVDELIDKTLLFWKSAIEKKALDVRFTRRSHKAYSDMYQLKIVIRNILGNAIKFTPASGAIYIDTYEGDGETIIAIRDTGIGIPPQLKENLFKFRKENQRLGTSEEKGTGLGLMICVQLIEKNGGSIDVESEDRKGSTFTIKVPQTKL</sequence>
<accession>A0ABS1KN18</accession>
<evidence type="ECO:0000256" key="7">
    <source>
        <dbReference type="SAM" id="Coils"/>
    </source>
</evidence>
<reference evidence="11 12" key="1">
    <citation type="submission" date="2021-01" db="EMBL/GenBank/DDBJ databases">
        <title>Chryseolinea sp. Jin1 Genome sequencing and assembly.</title>
        <authorList>
            <person name="Kim I."/>
        </authorList>
    </citation>
    <scope>NUCLEOTIDE SEQUENCE [LARGE SCALE GENOMIC DNA]</scope>
    <source>
        <strain evidence="11 12">Jin1</strain>
    </source>
</reference>
<dbReference type="EMBL" id="JAERRB010000001">
    <property type="protein sequence ID" value="MBL0740735.1"/>
    <property type="molecule type" value="Genomic_DNA"/>
</dbReference>
<keyword evidence="4" id="KW-0808">Transferase</keyword>
<dbReference type="EC" id="2.7.13.3" evidence="2"/>
<name>A0ABS1KN18_9BACT</name>
<evidence type="ECO:0000256" key="9">
    <source>
        <dbReference type="SAM" id="SignalP"/>
    </source>
</evidence>
<evidence type="ECO:0000256" key="8">
    <source>
        <dbReference type="SAM" id="Phobius"/>
    </source>
</evidence>
<dbReference type="InterPro" id="IPR003661">
    <property type="entry name" value="HisK_dim/P_dom"/>
</dbReference>
<feature type="chain" id="PRO_5045127504" description="histidine kinase" evidence="9">
    <location>
        <begin position="21"/>
        <end position="622"/>
    </location>
</feature>
<keyword evidence="3" id="KW-0597">Phosphoprotein</keyword>
<evidence type="ECO:0000313" key="12">
    <source>
        <dbReference type="Proteomes" id="UP000613030"/>
    </source>
</evidence>
<keyword evidence="8" id="KW-1133">Transmembrane helix</keyword>
<dbReference type="PANTHER" id="PTHR43711:SF1">
    <property type="entry name" value="HISTIDINE KINASE 1"/>
    <property type="match status" value="1"/>
</dbReference>
<evidence type="ECO:0000256" key="4">
    <source>
        <dbReference type="ARBA" id="ARBA00022679"/>
    </source>
</evidence>
<dbReference type="InterPro" id="IPR036890">
    <property type="entry name" value="HATPase_C_sf"/>
</dbReference>
<protein>
    <recommendedName>
        <fullName evidence="2">histidine kinase</fullName>
        <ecNumber evidence="2">2.7.13.3</ecNumber>
    </recommendedName>
</protein>
<dbReference type="RefSeq" id="WP_202008057.1">
    <property type="nucleotide sequence ID" value="NZ_JAERRB010000001.1"/>
</dbReference>
<dbReference type="InterPro" id="IPR005467">
    <property type="entry name" value="His_kinase_dom"/>
</dbReference>
<dbReference type="Proteomes" id="UP000613030">
    <property type="component" value="Unassembled WGS sequence"/>
</dbReference>
<feature type="coiled-coil region" evidence="7">
    <location>
        <begin position="372"/>
        <end position="406"/>
    </location>
</feature>
<keyword evidence="12" id="KW-1185">Reference proteome</keyword>
<evidence type="ECO:0000256" key="3">
    <source>
        <dbReference type="ARBA" id="ARBA00022553"/>
    </source>
</evidence>